<keyword evidence="3 5" id="KW-0378">Hydrolase</keyword>
<protein>
    <recommendedName>
        <fullName evidence="5">Exodeoxyribonuclease 7 large subunit</fullName>
        <ecNumber evidence="5">3.1.11.6</ecNumber>
    </recommendedName>
    <alternativeName>
        <fullName evidence="5">Exodeoxyribonuclease VII large subunit</fullName>
        <shortName evidence="5">Exonuclease VII large subunit</shortName>
    </alternativeName>
</protein>
<dbReference type="Pfam" id="PF13742">
    <property type="entry name" value="tRNA_anti_2"/>
    <property type="match status" value="1"/>
</dbReference>
<dbReference type="Pfam" id="PF02601">
    <property type="entry name" value="Exonuc_VII_L"/>
    <property type="match status" value="1"/>
</dbReference>
<evidence type="ECO:0000256" key="6">
    <source>
        <dbReference type="RuleBase" id="RU004355"/>
    </source>
</evidence>
<accession>A0A3D8IZ88</accession>
<dbReference type="OrthoDB" id="9802795at2"/>
<evidence type="ECO:0000256" key="1">
    <source>
        <dbReference type="ARBA" id="ARBA00022490"/>
    </source>
</evidence>
<dbReference type="EMBL" id="NXLV01000011">
    <property type="protein sequence ID" value="RDU70270.1"/>
    <property type="molecule type" value="Genomic_DNA"/>
</dbReference>
<dbReference type="GO" id="GO:0003676">
    <property type="term" value="F:nucleic acid binding"/>
    <property type="evidence" value="ECO:0007669"/>
    <property type="project" value="InterPro"/>
</dbReference>
<feature type="domain" description="Exonuclease VII large subunit C-terminal" evidence="7">
    <location>
        <begin position="125"/>
        <end position="395"/>
    </location>
</feature>
<dbReference type="RefSeq" id="WP_115569817.1">
    <property type="nucleotide sequence ID" value="NZ_NXLV01000011.1"/>
</dbReference>
<dbReference type="EC" id="3.1.11.6" evidence="5"/>
<keyword evidence="2 5" id="KW-0540">Nuclease</keyword>
<dbReference type="AlphaFoldDB" id="A0A3D8IZ88"/>
<dbReference type="CDD" id="cd04489">
    <property type="entry name" value="ExoVII_LU_OBF"/>
    <property type="match status" value="1"/>
</dbReference>
<dbReference type="InterPro" id="IPR025824">
    <property type="entry name" value="OB-fold_nuc-bd_dom"/>
</dbReference>
<dbReference type="GO" id="GO:0005737">
    <property type="term" value="C:cytoplasm"/>
    <property type="evidence" value="ECO:0007669"/>
    <property type="project" value="UniProtKB-SubCell"/>
</dbReference>
<dbReference type="Proteomes" id="UP000257045">
    <property type="component" value="Unassembled WGS sequence"/>
</dbReference>
<dbReference type="InterPro" id="IPR020579">
    <property type="entry name" value="Exonuc_VII_lsu_C"/>
</dbReference>
<evidence type="ECO:0000313" key="9">
    <source>
        <dbReference type="EMBL" id="RDU70270.1"/>
    </source>
</evidence>
<evidence type="ECO:0000256" key="3">
    <source>
        <dbReference type="ARBA" id="ARBA00022801"/>
    </source>
</evidence>
<dbReference type="NCBIfam" id="TIGR00237">
    <property type="entry name" value="xseA"/>
    <property type="match status" value="1"/>
</dbReference>
<feature type="domain" description="OB-fold nucleic acid binding" evidence="8">
    <location>
        <begin position="5"/>
        <end position="96"/>
    </location>
</feature>
<keyword evidence="10" id="KW-1185">Reference proteome</keyword>
<organism evidence="9 10">
    <name type="scientific">Helicobacter brantae</name>
    <dbReference type="NCBI Taxonomy" id="375927"/>
    <lineage>
        <taxon>Bacteria</taxon>
        <taxon>Pseudomonadati</taxon>
        <taxon>Campylobacterota</taxon>
        <taxon>Epsilonproteobacteria</taxon>
        <taxon>Campylobacterales</taxon>
        <taxon>Helicobacteraceae</taxon>
        <taxon>Helicobacter</taxon>
    </lineage>
</organism>
<evidence type="ECO:0000256" key="2">
    <source>
        <dbReference type="ARBA" id="ARBA00022722"/>
    </source>
</evidence>
<dbReference type="HAMAP" id="MF_00378">
    <property type="entry name" value="Exonuc_7_L"/>
    <property type="match status" value="1"/>
</dbReference>
<comment type="subcellular location">
    <subcellularLocation>
        <location evidence="5 6">Cytoplasm</location>
    </subcellularLocation>
</comment>
<dbReference type="PANTHER" id="PTHR30008:SF0">
    <property type="entry name" value="EXODEOXYRIBONUCLEASE 7 LARGE SUBUNIT"/>
    <property type="match status" value="1"/>
</dbReference>
<reference evidence="9 10" key="1">
    <citation type="submission" date="2018-04" db="EMBL/GenBank/DDBJ databases">
        <title>Novel Campyloabacter and Helicobacter Species and Strains.</title>
        <authorList>
            <person name="Mannion A.J."/>
            <person name="Shen Z."/>
            <person name="Fox J.G."/>
        </authorList>
    </citation>
    <scope>NUCLEOTIDE SEQUENCE [LARGE SCALE GENOMIC DNA]</scope>
    <source>
        <strain evidence="9 10">MIT 04-9366</strain>
    </source>
</reference>
<gene>
    <name evidence="5" type="primary">xseA</name>
    <name evidence="9" type="ORF">CQA58_05975</name>
</gene>
<dbReference type="GO" id="GO:0009318">
    <property type="term" value="C:exodeoxyribonuclease VII complex"/>
    <property type="evidence" value="ECO:0007669"/>
    <property type="project" value="UniProtKB-UniRule"/>
</dbReference>
<keyword evidence="1 5" id="KW-0963">Cytoplasm</keyword>
<evidence type="ECO:0000259" key="7">
    <source>
        <dbReference type="Pfam" id="PF02601"/>
    </source>
</evidence>
<dbReference type="PANTHER" id="PTHR30008">
    <property type="entry name" value="EXODEOXYRIBONUCLEASE 7 LARGE SUBUNIT"/>
    <property type="match status" value="1"/>
</dbReference>
<keyword evidence="4 5" id="KW-0269">Exonuclease</keyword>
<comment type="subunit">
    <text evidence="5">Heterooligomer composed of large and small subunits.</text>
</comment>
<dbReference type="GO" id="GO:0006308">
    <property type="term" value="P:DNA catabolic process"/>
    <property type="evidence" value="ECO:0007669"/>
    <property type="project" value="UniProtKB-UniRule"/>
</dbReference>
<sequence length="410" mass="46062">MQKPLSVNELNLQIKGILEETFLSVYVEGEISNLVIHTSGHIYFTLKDAQSSIKCVLFRGNAQFLDFKPQNGQKIIVLGGLSVYPPRGDYQILCKKLISSSMGDLFQAYEELKRKLESKGYFGKNAPLPPFPKTIALVTSSTGAALQDMLRVASKRWKLSKLKVINTLVQGENAKESIAQNIAYADSLGVDLIILARGGGNKEDLWAFNEEIVANAIYQAKTPIISAIGHESDVLISDFVADLRAPTPSASMEMALPDQVEWLYRLQDLREALSQTFLYHLKGKKQLLEFLSEKYQLASFEGKLNTQSKQLEDLRKMLHIKLSLILQHKQSSLTLPLMLKNLNPLSHFEKLLDNLQEIYKLQNPQSKCQNGYAQITQNGEIKQLEELREGEVFELSNPKTSLLAQVLPKV</sequence>
<name>A0A3D8IZ88_9HELI</name>
<evidence type="ECO:0000256" key="5">
    <source>
        <dbReference type="HAMAP-Rule" id="MF_00378"/>
    </source>
</evidence>
<dbReference type="InterPro" id="IPR003753">
    <property type="entry name" value="Exonuc_VII_L"/>
</dbReference>
<evidence type="ECO:0000259" key="8">
    <source>
        <dbReference type="Pfam" id="PF13742"/>
    </source>
</evidence>
<comment type="caution">
    <text evidence="9">The sequence shown here is derived from an EMBL/GenBank/DDBJ whole genome shotgun (WGS) entry which is preliminary data.</text>
</comment>
<evidence type="ECO:0000313" key="10">
    <source>
        <dbReference type="Proteomes" id="UP000257045"/>
    </source>
</evidence>
<evidence type="ECO:0000256" key="4">
    <source>
        <dbReference type="ARBA" id="ARBA00022839"/>
    </source>
</evidence>
<comment type="catalytic activity">
    <reaction evidence="5 6">
        <text>Exonucleolytic cleavage in either 5'- to 3'- or 3'- to 5'-direction to yield nucleoside 5'-phosphates.</text>
        <dbReference type="EC" id="3.1.11.6"/>
    </reaction>
</comment>
<comment type="function">
    <text evidence="5">Bidirectionally degrades single-stranded DNA into large acid-insoluble oligonucleotides, which are then degraded further into small acid-soluble oligonucleotides.</text>
</comment>
<comment type="similarity">
    <text evidence="5 6">Belongs to the XseA family.</text>
</comment>
<proteinExistence type="inferred from homology"/>
<dbReference type="GO" id="GO:0008855">
    <property type="term" value="F:exodeoxyribonuclease VII activity"/>
    <property type="evidence" value="ECO:0007669"/>
    <property type="project" value="UniProtKB-UniRule"/>
</dbReference>